<protein>
    <submittedName>
        <fullName evidence="10">S8 family serine peptidase</fullName>
    </submittedName>
</protein>
<dbReference type="PROSITE" id="PS00138">
    <property type="entry name" value="SUBTILASE_SER"/>
    <property type="match status" value="1"/>
</dbReference>
<evidence type="ECO:0000259" key="9">
    <source>
        <dbReference type="Pfam" id="PF25390"/>
    </source>
</evidence>
<dbReference type="InterPro" id="IPR009091">
    <property type="entry name" value="RCC1/BLIP-II"/>
</dbReference>
<dbReference type="PROSITE" id="PS00626">
    <property type="entry name" value="RCC1_2"/>
    <property type="match status" value="3"/>
</dbReference>
<dbReference type="InterPro" id="IPR051210">
    <property type="entry name" value="Ub_ligase/GEF_domain"/>
</dbReference>
<evidence type="ECO:0000256" key="1">
    <source>
        <dbReference type="ARBA" id="ARBA00022670"/>
    </source>
</evidence>
<comment type="similarity">
    <text evidence="5">Belongs to the peptidase S8 family.</text>
</comment>
<evidence type="ECO:0000256" key="6">
    <source>
        <dbReference type="SAM" id="MobiDB-lite"/>
    </source>
</evidence>
<dbReference type="RefSeq" id="WP_378064172.1">
    <property type="nucleotide sequence ID" value="NZ_JBHSXS010000068.1"/>
</dbReference>
<feature type="domain" description="Peptidase S8/S53" evidence="8">
    <location>
        <begin position="233"/>
        <end position="490"/>
    </location>
</feature>
<feature type="domain" description="RCC1-like" evidence="9">
    <location>
        <begin position="1437"/>
        <end position="1641"/>
    </location>
</feature>
<reference evidence="11" key="1">
    <citation type="journal article" date="2019" name="Int. J. Syst. Evol. Microbiol.">
        <title>The Global Catalogue of Microorganisms (GCM) 10K type strain sequencing project: providing services to taxonomists for standard genome sequencing and annotation.</title>
        <authorList>
            <consortium name="The Broad Institute Genomics Platform"/>
            <consortium name="The Broad Institute Genome Sequencing Center for Infectious Disease"/>
            <person name="Wu L."/>
            <person name="Ma J."/>
        </authorList>
    </citation>
    <scope>NUCLEOTIDE SEQUENCE [LARGE SCALE GENOMIC DNA]</scope>
    <source>
        <strain evidence="11">JCM 3369</strain>
    </source>
</reference>
<gene>
    <name evidence="10" type="ORF">ACFQKB_45485</name>
</gene>
<feature type="region of interest" description="Disordered" evidence="6">
    <location>
        <begin position="1107"/>
        <end position="1126"/>
    </location>
</feature>
<sequence>MNPRPSKRAFALLSGCLVMLSAALATPVAAEPPSAPSASPHTPSPRRPVALITGDTVLYDAASGDVVINDPRPGISYRMTIDGAKRYVVPSDAQPLVAAKLADRELFNVTRLAREGLADSGKPLPVIIDYRDRRKGKKRLSESTLRRHAKAIPGGKTRRAIEGTDLVSFAVDRKKRGTAWSALTNAEVARNGTKPALRGEARRLLLDATVHATLDQSVPRIGSPKAWEAGFKGQGVKVAVLDTGLDPGLDFGNSVVGGKSFVPGDTSPLTDGHGHGTHVASIIGGRGLAGTPTRRGVAPEADLLIGKVFDSQGSGPTSDIIAGMRWAAEEKHADIVNMSLGGAVEDESSDVMAQAVEDLSESTGALFVVAAGNSGPRAQTIESPGIAPSALTVGAVTKSDQGWGYSSVGPRKSDGGVKPEISAPGVDIVAARAEGTSMGNPVDANYTSASGTSMATPHVAGSAALLKQQHPDWNGTRIKAALVGSAKDIGLTAYQSGAGRVQVDKAVTQTVLAEPDTLNLGKSTSEQPRQFSRTVTYRNTGNAPVTLTLSASARNAKGVVLDIQLSASTLTVPAEGTGQVQLTASTPTGAFGRYQGKLIARTGEQTVTTALGLEMVKPTRKVTFRAIDRDGTALGGQALTVFPLDDPDRESAEYVLNGNGALYLPEGRYAFGLNGRLGATGATGAGDMYAIHPEMRIVSDVTVDFDARKTTPIRVNTANPSLMAKSGLSWLRTSDDHAPMGVSTLNAAEQVYVLPTSTPLTTGTFSFGYYGQWLKPQVTLDYGNLRQHATYLAFDREFATRLEPKLEMFAAGQYQAGLVYAGDGGPGQLPAQGGGRVALIQRPATGEAGTTLARRLKDAGYAGALVLDARDGYDSRTELAAGGEILPVATLSRADGLALLRATGLQVGQSAEIRLTSSPKLDEVWNVAKFWRGQIPSDPQITMTASNTAVRNVVLPATKASRHFETNVPSPTDMRHSIQVSGYGYWGPITRREYYPVDSGLRWQRAVMPYDDTQAYWAWTRWDSFAEGSSRTETRGAAPMRPGQYARSNRPREGFGARPTPLFLGRQGNTLYSAPVILGGEGHSEMGGPALSDNGTMAPGTSLTATLSRGGTAVQPRVDPETKLPLYDVPSDDSTYQYRLVYKSPLPRFTDYEVDTTWEFTSKAPGGDAAPSGYACGDAGSPNTEGCAATPLLLLDYSLPHDIGYTIPANTITSLHVNGYHQPGAAQSGLTGVQTSASYDGGETWQPVSTTRSSGDDFVAALSTPNQPGVKVTLRFTAQDSVGKAVSQTFKNVVTLRESHGIAAGSNHTVAVKNDGTLWAWGANSTGQLGNASTVSSSTPVRVNGLTGVARTSGSIAAGDHHSLAVKSDGTVWAWGANNQGQLGDGTTTTRASPIRVSGLDQVTAVATRRDLSLALKGDGTVWSWGNGTSVASKVSGLSDIKSLAAGFNHSLAVKSDGTVWAWGLNQNGQLGDGTTTARSAPVQVSGLSGVSTRPDAVAAGVTHSLAVKTDGSVWAWGGNSNGQLGDGTTIQHNTPIRVSELTGVGSVGAGIWHSLALRPGSGIYAWGRNDAGQLGSGSTEGNSATPVEIPGLTAGTGITGGTGHSACIRPDGSVWTWGSNNSGQLGVGGITDTNKPVQVNGLP</sequence>
<evidence type="ECO:0000256" key="7">
    <source>
        <dbReference type="SAM" id="SignalP"/>
    </source>
</evidence>
<keyword evidence="11" id="KW-1185">Reference proteome</keyword>
<evidence type="ECO:0000256" key="2">
    <source>
        <dbReference type="ARBA" id="ARBA00022737"/>
    </source>
</evidence>
<dbReference type="PROSITE" id="PS00137">
    <property type="entry name" value="SUBTILASE_HIS"/>
    <property type="match status" value="1"/>
</dbReference>
<dbReference type="InterPro" id="IPR000408">
    <property type="entry name" value="Reg_chr_condens"/>
</dbReference>
<dbReference type="Gene3D" id="2.130.10.30">
    <property type="entry name" value="Regulator of chromosome condensation 1/beta-lactamase-inhibitor protein II"/>
    <property type="match status" value="3"/>
</dbReference>
<evidence type="ECO:0000313" key="10">
    <source>
        <dbReference type="EMBL" id="MFC6887085.1"/>
    </source>
</evidence>
<dbReference type="InterPro" id="IPR022398">
    <property type="entry name" value="Peptidase_S8_His-AS"/>
</dbReference>
<evidence type="ECO:0000256" key="3">
    <source>
        <dbReference type="ARBA" id="ARBA00022801"/>
    </source>
</evidence>
<keyword evidence="3 5" id="KW-0378">Hydrolase</keyword>
<organism evidence="10 11">
    <name type="scientific">Actinomadura yumaensis</name>
    <dbReference type="NCBI Taxonomy" id="111807"/>
    <lineage>
        <taxon>Bacteria</taxon>
        <taxon>Bacillati</taxon>
        <taxon>Actinomycetota</taxon>
        <taxon>Actinomycetes</taxon>
        <taxon>Streptosporangiales</taxon>
        <taxon>Thermomonosporaceae</taxon>
        <taxon>Actinomadura</taxon>
    </lineage>
</organism>
<evidence type="ECO:0000256" key="4">
    <source>
        <dbReference type="ARBA" id="ARBA00022825"/>
    </source>
</evidence>
<feature type="active site" description="Charge relay system" evidence="5">
    <location>
        <position position="242"/>
    </location>
</feature>
<dbReference type="EMBL" id="JBHSXS010000068">
    <property type="protein sequence ID" value="MFC6887085.1"/>
    <property type="molecule type" value="Genomic_DNA"/>
</dbReference>
<proteinExistence type="inferred from homology"/>
<dbReference type="InterPro" id="IPR058923">
    <property type="entry name" value="RCC1-like_dom"/>
</dbReference>
<feature type="active site" description="Charge relay system" evidence="5">
    <location>
        <position position="275"/>
    </location>
</feature>
<dbReference type="PANTHER" id="PTHR22870:SF408">
    <property type="entry name" value="OS09G0560450 PROTEIN"/>
    <property type="match status" value="1"/>
</dbReference>
<dbReference type="PRINTS" id="PR00723">
    <property type="entry name" value="SUBTILISIN"/>
</dbReference>
<dbReference type="SUPFAM" id="SSF52743">
    <property type="entry name" value="Subtilisin-like"/>
    <property type="match status" value="1"/>
</dbReference>
<dbReference type="InterPro" id="IPR011043">
    <property type="entry name" value="Gal_Oxase/kelch_b-propeller"/>
</dbReference>
<dbReference type="InterPro" id="IPR023828">
    <property type="entry name" value="Peptidase_S8_Ser-AS"/>
</dbReference>
<keyword evidence="1 5" id="KW-0645">Protease</keyword>
<dbReference type="SUPFAM" id="SSF50965">
    <property type="entry name" value="Galactose oxidase, central domain"/>
    <property type="match status" value="1"/>
</dbReference>
<dbReference type="InterPro" id="IPR036852">
    <property type="entry name" value="Peptidase_S8/S53_dom_sf"/>
</dbReference>
<feature type="region of interest" description="Disordered" evidence="6">
    <location>
        <begin position="1030"/>
        <end position="1055"/>
    </location>
</feature>
<dbReference type="InterPro" id="IPR015500">
    <property type="entry name" value="Peptidase_S8_subtilisin-rel"/>
</dbReference>
<evidence type="ECO:0000256" key="5">
    <source>
        <dbReference type="PROSITE-ProRule" id="PRU01240"/>
    </source>
</evidence>
<dbReference type="InterPro" id="IPR000209">
    <property type="entry name" value="Peptidase_S8/S53_dom"/>
</dbReference>
<dbReference type="PANTHER" id="PTHR22870">
    <property type="entry name" value="REGULATOR OF CHROMOSOME CONDENSATION"/>
    <property type="match status" value="1"/>
</dbReference>
<keyword evidence="7" id="KW-0732">Signal</keyword>
<feature type="active site" description="Charge relay system" evidence="5">
    <location>
        <position position="453"/>
    </location>
</feature>
<dbReference type="Pfam" id="PF00082">
    <property type="entry name" value="Peptidase_S8"/>
    <property type="match status" value="1"/>
</dbReference>
<keyword evidence="4 5" id="KW-0720">Serine protease</keyword>
<keyword evidence="2" id="KW-0677">Repeat</keyword>
<evidence type="ECO:0000259" key="8">
    <source>
        <dbReference type="Pfam" id="PF00082"/>
    </source>
</evidence>
<accession>A0ABW2D1I4</accession>
<dbReference type="PROSITE" id="PS51892">
    <property type="entry name" value="SUBTILASE"/>
    <property type="match status" value="1"/>
</dbReference>
<dbReference type="Gene3D" id="3.50.30.30">
    <property type="match status" value="1"/>
</dbReference>
<name>A0ABW2D1I4_9ACTN</name>
<dbReference type="Proteomes" id="UP001596380">
    <property type="component" value="Unassembled WGS sequence"/>
</dbReference>
<dbReference type="Pfam" id="PF25390">
    <property type="entry name" value="WD40_RLD"/>
    <property type="match status" value="1"/>
</dbReference>
<dbReference type="PROSITE" id="PS50012">
    <property type="entry name" value="RCC1_3"/>
    <property type="match status" value="7"/>
</dbReference>
<feature type="signal peptide" evidence="7">
    <location>
        <begin position="1"/>
        <end position="30"/>
    </location>
</feature>
<comment type="caution">
    <text evidence="10">The sequence shown here is derived from an EMBL/GenBank/DDBJ whole genome shotgun (WGS) entry which is preliminary data.</text>
</comment>
<dbReference type="Pfam" id="PF00415">
    <property type="entry name" value="RCC1"/>
    <property type="match status" value="2"/>
</dbReference>
<dbReference type="Gene3D" id="3.40.50.200">
    <property type="entry name" value="Peptidase S8/S53 domain"/>
    <property type="match status" value="1"/>
</dbReference>
<evidence type="ECO:0000313" key="11">
    <source>
        <dbReference type="Proteomes" id="UP001596380"/>
    </source>
</evidence>
<dbReference type="SUPFAM" id="SSF50985">
    <property type="entry name" value="RCC1/BLIP-II"/>
    <property type="match status" value="1"/>
</dbReference>
<feature type="chain" id="PRO_5046046632" evidence="7">
    <location>
        <begin position="31"/>
        <end position="1644"/>
    </location>
</feature>